<dbReference type="AlphaFoldDB" id="A0A9P6EWQ9"/>
<keyword evidence="2" id="KW-1185">Reference proteome</keyword>
<reference evidence="1" key="1">
    <citation type="journal article" date="2020" name="Fungal Divers.">
        <title>Resolving the Mortierellaceae phylogeny through synthesis of multi-gene phylogenetics and phylogenomics.</title>
        <authorList>
            <person name="Vandepol N."/>
            <person name="Liber J."/>
            <person name="Desiro A."/>
            <person name="Na H."/>
            <person name="Kennedy M."/>
            <person name="Barry K."/>
            <person name="Grigoriev I.V."/>
            <person name="Miller A.N."/>
            <person name="O'Donnell K."/>
            <person name="Stajich J.E."/>
            <person name="Bonito G."/>
        </authorList>
    </citation>
    <scope>NUCLEOTIDE SEQUENCE</scope>
    <source>
        <strain evidence="1">NRRL 2591</strain>
    </source>
</reference>
<evidence type="ECO:0000313" key="2">
    <source>
        <dbReference type="Proteomes" id="UP000723463"/>
    </source>
</evidence>
<organism evidence="1 2">
    <name type="scientific">Mortierella hygrophila</name>
    <dbReference type="NCBI Taxonomy" id="979708"/>
    <lineage>
        <taxon>Eukaryota</taxon>
        <taxon>Fungi</taxon>
        <taxon>Fungi incertae sedis</taxon>
        <taxon>Mucoromycota</taxon>
        <taxon>Mortierellomycotina</taxon>
        <taxon>Mortierellomycetes</taxon>
        <taxon>Mortierellales</taxon>
        <taxon>Mortierellaceae</taxon>
        <taxon>Mortierella</taxon>
    </lineage>
</organism>
<comment type="caution">
    <text evidence="1">The sequence shown here is derived from an EMBL/GenBank/DDBJ whole genome shotgun (WGS) entry which is preliminary data.</text>
</comment>
<name>A0A9P6EWQ9_9FUNG</name>
<gene>
    <name evidence="1" type="ORF">EC957_009873</name>
</gene>
<dbReference type="Proteomes" id="UP000723463">
    <property type="component" value="Unassembled WGS sequence"/>
</dbReference>
<dbReference type="EMBL" id="JAAAXW010000576">
    <property type="protein sequence ID" value="KAF9536722.1"/>
    <property type="molecule type" value="Genomic_DNA"/>
</dbReference>
<accession>A0A9P6EWQ9</accession>
<evidence type="ECO:0000313" key="1">
    <source>
        <dbReference type="EMBL" id="KAF9536722.1"/>
    </source>
</evidence>
<proteinExistence type="predicted"/>
<protein>
    <submittedName>
        <fullName evidence="1">Uncharacterized protein</fullName>
    </submittedName>
</protein>
<sequence length="227" mass="25863">MVTCGTGIGADELEVLLSLGGIGSSWEQANRRIIDFPGWETVDQVAMLRGRFRPIVSTIEEIIAKGSTSYWKETVEQRVHSLVCYPERFPVRGNLCSDIKRMLDKVAKDPAKSKDTVDIRHVLRQTVVFRASLGLPWSLQGEEPILVESAFVRLRISADQAATEKTVKTIIDEPFVFQAAYNLIQKEDERFYNYFREQYILGLVSPIVRHRFVMDSYYPTCALPQSI</sequence>